<dbReference type="SUPFAM" id="SSF48498">
    <property type="entry name" value="Tetracyclin repressor-like, C-terminal domain"/>
    <property type="match status" value="1"/>
</dbReference>
<comment type="caution">
    <text evidence="2">The sequence shown here is derived from an EMBL/GenBank/DDBJ whole genome shotgun (WGS) entry which is preliminary data.</text>
</comment>
<accession>A0ABU4M591</accession>
<evidence type="ECO:0000256" key="1">
    <source>
        <dbReference type="SAM" id="MobiDB-lite"/>
    </source>
</evidence>
<evidence type="ECO:0000313" key="3">
    <source>
        <dbReference type="Proteomes" id="UP001272987"/>
    </source>
</evidence>
<dbReference type="Proteomes" id="UP001272987">
    <property type="component" value="Unassembled WGS sequence"/>
</dbReference>
<name>A0ABU4M591_9ACTN</name>
<organism evidence="2 3">
    <name type="scientific">Streptomyces acidiscabies</name>
    <dbReference type="NCBI Taxonomy" id="42234"/>
    <lineage>
        <taxon>Bacteria</taxon>
        <taxon>Bacillati</taxon>
        <taxon>Actinomycetota</taxon>
        <taxon>Actinomycetes</taxon>
        <taxon>Kitasatosporales</taxon>
        <taxon>Streptomycetaceae</taxon>
        <taxon>Streptomyces</taxon>
    </lineage>
</organism>
<reference evidence="2 3" key="1">
    <citation type="journal article" date="2023" name="Microb. Genom.">
        <title>Mesoterricola silvestris gen. nov., sp. nov., Mesoterricola sediminis sp. nov., Geothrix oryzae sp. nov., Geothrix edaphica sp. nov., Geothrix rubra sp. nov., and Geothrix limicola sp. nov., six novel members of Acidobacteriota isolated from soils.</title>
        <authorList>
            <person name="Weisberg A.J."/>
            <person name="Pearce E."/>
            <person name="Kramer C.G."/>
            <person name="Chang J.H."/>
            <person name="Clarke C.R."/>
        </authorList>
    </citation>
    <scope>NUCLEOTIDE SEQUENCE [LARGE SCALE GENOMIC DNA]</scope>
    <source>
        <strain evidence="2 3">NB05-1H</strain>
    </source>
</reference>
<feature type="compositionally biased region" description="Basic and acidic residues" evidence="1">
    <location>
        <begin position="7"/>
        <end position="18"/>
    </location>
</feature>
<evidence type="ECO:0008006" key="4">
    <source>
        <dbReference type="Google" id="ProtNLM"/>
    </source>
</evidence>
<sequence>MGVTEVVESHLPREHGDGRGSGCTVAALGGDTARQPDDIKAQFTAGIESLATALQAGGDALPDADRRTARATVINVLAHSVGAIVLSRACSHGSPSADEVLDVCRGAILASLGHGDGGRPAAEES</sequence>
<dbReference type="Gene3D" id="1.10.357.10">
    <property type="entry name" value="Tetracycline Repressor, domain 2"/>
    <property type="match status" value="1"/>
</dbReference>
<dbReference type="RefSeq" id="WP_141655649.1">
    <property type="nucleotide sequence ID" value="NZ_BCMK01000005.1"/>
</dbReference>
<feature type="region of interest" description="Disordered" evidence="1">
    <location>
        <begin position="1"/>
        <end position="22"/>
    </location>
</feature>
<gene>
    <name evidence="2" type="ORF">PV666_35825</name>
</gene>
<proteinExistence type="predicted"/>
<dbReference type="GeneID" id="69809203"/>
<dbReference type="InterPro" id="IPR036271">
    <property type="entry name" value="Tet_transcr_reg_TetR-rel_C_sf"/>
</dbReference>
<evidence type="ECO:0000313" key="2">
    <source>
        <dbReference type="EMBL" id="MDX3023209.1"/>
    </source>
</evidence>
<keyword evidence="3" id="KW-1185">Reference proteome</keyword>
<dbReference type="EMBL" id="JARAWP010000025">
    <property type="protein sequence ID" value="MDX3023209.1"/>
    <property type="molecule type" value="Genomic_DNA"/>
</dbReference>
<protein>
    <recommendedName>
        <fullName evidence="4">Tetracyclin repressor-like C-terminal domain-containing protein</fullName>
    </recommendedName>
</protein>